<sequence length="48" mass="4938">MCGRYSTGQDVCVVRGDNAAVVGVGLVNQTLEQVVSQSSLVVQALASQ</sequence>
<name>A0A645JN27_9ZZZZ</name>
<proteinExistence type="predicted"/>
<dbReference type="AlphaFoldDB" id="A0A645JN27"/>
<accession>A0A645JN27</accession>
<evidence type="ECO:0000313" key="1">
    <source>
        <dbReference type="EMBL" id="MPN65068.1"/>
    </source>
</evidence>
<comment type="caution">
    <text evidence="1">The sequence shown here is derived from an EMBL/GenBank/DDBJ whole genome shotgun (WGS) entry which is preliminary data.</text>
</comment>
<reference evidence="1" key="1">
    <citation type="submission" date="2019-08" db="EMBL/GenBank/DDBJ databases">
        <authorList>
            <person name="Kucharzyk K."/>
            <person name="Murdoch R.W."/>
            <person name="Higgins S."/>
            <person name="Loffler F."/>
        </authorList>
    </citation>
    <scope>NUCLEOTIDE SEQUENCE</scope>
</reference>
<organism evidence="1">
    <name type="scientific">bioreactor metagenome</name>
    <dbReference type="NCBI Taxonomy" id="1076179"/>
    <lineage>
        <taxon>unclassified sequences</taxon>
        <taxon>metagenomes</taxon>
        <taxon>ecological metagenomes</taxon>
    </lineage>
</organism>
<gene>
    <name evidence="1" type="ORF">SDC9_212847</name>
</gene>
<protein>
    <submittedName>
        <fullName evidence="1">Uncharacterized protein</fullName>
    </submittedName>
</protein>
<dbReference type="EMBL" id="VSSQ01146887">
    <property type="protein sequence ID" value="MPN65068.1"/>
    <property type="molecule type" value="Genomic_DNA"/>
</dbReference>